<gene>
    <name evidence="2" type="ORF">OLEA9_A113127</name>
</gene>
<protein>
    <recommendedName>
        <fullName evidence="1">IBH1-like N-terminal domain-containing protein</fullName>
    </recommendedName>
</protein>
<dbReference type="EMBL" id="CACTIH010001835">
    <property type="protein sequence ID" value="CAA2965111.1"/>
    <property type="molecule type" value="Genomic_DNA"/>
</dbReference>
<dbReference type="Gramene" id="OE9A113127T1">
    <property type="protein sequence ID" value="OE9A113127C1"/>
    <property type="gene ID" value="OE9A113127"/>
</dbReference>
<dbReference type="OrthoDB" id="786845at2759"/>
<dbReference type="Proteomes" id="UP000594638">
    <property type="component" value="Unassembled WGS sequence"/>
</dbReference>
<organism evidence="2 3">
    <name type="scientific">Olea europaea subsp. europaea</name>
    <dbReference type="NCBI Taxonomy" id="158383"/>
    <lineage>
        <taxon>Eukaryota</taxon>
        <taxon>Viridiplantae</taxon>
        <taxon>Streptophyta</taxon>
        <taxon>Embryophyta</taxon>
        <taxon>Tracheophyta</taxon>
        <taxon>Spermatophyta</taxon>
        <taxon>Magnoliopsida</taxon>
        <taxon>eudicotyledons</taxon>
        <taxon>Gunneridae</taxon>
        <taxon>Pentapetalae</taxon>
        <taxon>asterids</taxon>
        <taxon>lamiids</taxon>
        <taxon>Lamiales</taxon>
        <taxon>Oleaceae</taxon>
        <taxon>Oleeae</taxon>
        <taxon>Olea</taxon>
    </lineage>
</organism>
<dbReference type="AlphaFoldDB" id="A0A8S0Q9K5"/>
<accession>A0A8S0Q9K5</accession>
<proteinExistence type="predicted"/>
<sequence>MTTQTTPSNPNSIKTRFTYRFVQALRKLNKTRSVSVSPSMKETYRRYHMIRVASYASMASAVGSRRAWSRTVLWKIRNRTLHRTLKKKGKIHALRRRKVRENPRNSLNFHRENDLKKLVPGGEGFPTDLGLHGLSSDNGFEAIKWLALQQWIASVIALASKTAHISLQNRKYNFDFKKLSCHLWLELETFTLLLYTFEFVRSVLKDERKRCFIKFSYDTDSDALTSASTAGSKSAASLPT</sequence>
<name>A0A8S0Q9K5_OLEEU</name>
<evidence type="ECO:0000313" key="2">
    <source>
        <dbReference type="EMBL" id="CAA2965111.1"/>
    </source>
</evidence>
<keyword evidence="3" id="KW-1185">Reference proteome</keyword>
<dbReference type="InterPro" id="IPR059002">
    <property type="entry name" value="IBH1_N"/>
</dbReference>
<dbReference type="Pfam" id="PF26576">
    <property type="entry name" value="IBH1_N"/>
    <property type="match status" value="1"/>
</dbReference>
<reference evidence="2 3" key="1">
    <citation type="submission" date="2019-12" db="EMBL/GenBank/DDBJ databases">
        <authorList>
            <person name="Alioto T."/>
            <person name="Alioto T."/>
            <person name="Gomez Garrido J."/>
        </authorList>
    </citation>
    <scope>NUCLEOTIDE SEQUENCE [LARGE SCALE GENOMIC DNA]</scope>
</reference>
<comment type="caution">
    <text evidence="2">The sequence shown here is derived from an EMBL/GenBank/DDBJ whole genome shotgun (WGS) entry which is preliminary data.</text>
</comment>
<feature type="domain" description="IBH1-like N-terminal" evidence="1">
    <location>
        <begin position="11"/>
        <end position="79"/>
    </location>
</feature>
<evidence type="ECO:0000259" key="1">
    <source>
        <dbReference type="Pfam" id="PF26576"/>
    </source>
</evidence>
<evidence type="ECO:0000313" key="3">
    <source>
        <dbReference type="Proteomes" id="UP000594638"/>
    </source>
</evidence>